<dbReference type="Proteomes" id="UP001174934">
    <property type="component" value="Unassembled WGS sequence"/>
</dbReference>
<dbReference type="SUPFAM" id="SSF51182">
    <property type="entry name" value="RmlC-like cupins"/>
    <property type="match status" value="1"/>
</dbReference>
<proteinExistence type="predicted"/>
<dbReference type="EMBL" id="JAULSR010000005">
    <property type="protein sequence ID" value="KAK0618102.1"/>
    <property type="molecule type" value="Genomic_DNA"/>
</dbReference>
<dbReference type="AlphaFoldDB" id="A0AA39WMJ1"/>
<dbReference type="CDD" id="cd02231">
    <property type="entry name" value="cupin_BLL6423-like"/>
    <property type="match status" value="1"/>
</dbReference>
<reference evidence="1" key="1">
    <citation type="submission" date="2023-06" db="EMBL/GenBank/DDBJ databases">
        <title>Genome-scale phylogeny and comparative genomics of the fungal order Sordariales.</title>
        <authorList>
            <consortium name="Lawrence Berkeley National Laboratory"/>
            <person name="Hensen N."/>
            <person name="Bonometti L."/>
            <person name="Westerberg I."/>
            <person name="Brannstrom I.O."/>
            <person name="Guillou S."/>
            <person name="Cros-Aarteil S."/>
            <person name="Calhoun S."/>
            <person name="Haridas S."/>
            <person name="Kuo A."/>
            <person name="Mondo S."/>
            <person name="Pangilinan J."/>
            <person name="Riley R."/>
            <person name="LaButti K."/>
            <person name="Andreopoulos B."/>
            <person name="Lipzen A."/>
            <person name="Chen C."/>
            <person name="Yanf M."/>
            <person name="Daum C."/>
            <person name="Ng V."/>
            <person name="Clum A."/>
            <person name="Steindorff A."/>
            <person name="Ohm R."/>
            <person name="Martin F."/>
            <person name="Silar P."/>
            <person name="Natvig D."/>
            <person name="Lalanne C."/>
            <person name="Gautier V."/>
            <person name="Ament-velasquez S.L."/>
            <person name="Kruys A."/>
            <person name="Hutchinson M.I."/>
            <person name="Powell A.J."/>
            <person name="Barry K."/>
            <person name="Miller A.N."/>
            <person name="Grigoriev I.V."/>
            <person name="Debuchy R."/>
            <person name="Gladieux P."/>
            <person name="Thoren M.H."/>
            <person name="Johannesson H."/>
        </authorList>
    </citation>
    <scope>NUCLEOTIDE SEQUENCE</scope>
    <source>
        <strain evidence="1">SMH3391-2</strain>
    </source>
</reference>
<gene>
    <name evidence="1" type="ORF">B0T17DRAFT_323647</name>
</gene>
<organism evidence="1 2">
    <name type="scientific">Bombardia bombarda</name>
    <dbReference type="NCBI Taxonomy" id="252184"/>
    <lineage>
        <taxon>Eukaryota</taxon>
        <taxon>Fungi</taxon>
        <taxon>Dikarya</taxon>
        <taxon>Ascomycota</taxon>
        <taxon>Pezizomycotina</taxon>
        <taxon>Sordariomycetes</taxon>
        <taxon>Sordariomycetidae</taxon>
        <taxon>Sordariales</taxon>
        <taxon>Lasiosphaeriaceae</taxon>
        <taxon>Bombardia</taxon>
    </lineage>
</organism>
<dbReference type="InterPro" id="IPR011051">
    <property type="entry name" value="RmlC_Cupin_sf"/>
</dbReference>
<dbReference type="InterPro" id="IPR047142">
    <property type="entry name" value="OryJ/VirC-like"/>
</dbReference>
<name>A0AA39WMJ1_9PEZI</name>
<dbReference type="PANTHER" id="PTHR36156:SF2">
    <property type="entry name" value="CUPIN TYPE-2 DOMAIN-CONTAINING PROTEIN"/>
    <property type="match status" value="1"/>
</dbReference>
<keyword evidence="2" id="KW-1185">Reference proteome</keyword>
<evidence type="ECO:0000313" key="1">
    <source>
        <dbReference type="EMBL" id="KAK0618102.1"/>
    </source>
</evidence>
<dbReference type="InterPro" id="IPR014710">
    <property type="entry name" value="RmlC-like_jellyroll"/>
</dbReference>
<comment type="caution">
    <text evidence="1">The sequence shown here is derived from an EMBL/GenBank/DDBJ whole genome shotgun (WGS) entry which is preliminary data.</text>
</comment>
<dbReference type="PANTHER" id="PTHR36156">
    <property type="entry name" value="SLR2101 PROTEIN"/>
    <property type="match status" value="1"/>
</dbReference>
<accession>A0AA39WMJ1</accession>
<dbReference type="Gene3D" id="2.60.120.10">
    <property type="entry name" value="Jelly Rolls"/>
    <property type="match status" value="1"/>
</dbReference>
<protein>
    <submittedName>
        <fullName evidence="1">Uncharacterized protein</fullName>
    </submittedName>
</protein>
<sequence length="193" mass="21397">MAPSELPLPKRYFTTHNEETGKAVFSDAVDPEVQADHNFTGFKMYNVYTTSTFPADLNNEADIAGYAPDHPAMPTLDKEVGNVYRVFDVLPGFGPIMTRIASVGVYIVLDGEVECILDSGETQILRKGDVVVQRATMHAWRNTSETEMARVFLVLSPIKPLIVGGRQLGPFYPMVEIYSEKRMKKAGVVRPGL</sequence>
<evidence type="ECO:0000313" key="2">
    <source>
        <dbReference type="Proteomes" id="UP001174934"/>
    </source>
</evidence>